<gene>
    <name evidence="1" type="ORF">DILT_LOCUS4800</name>
</gene>
<evidence type="ECO:0000313" key="1">
    <source>
        <dbReference type="EMBL" id="VDN08969.1"/>
    </source>
</evidence>
<protein>
    <submittedName>
        <fullName evidence="1">Uncharacterized protein</fullName>
    </submittedName>
</protein>
<dbReference type="AlphaFoldDB" id="A0A3P7NHP9"/>
<evidence type="ECO:0000313" key="2">
    <source>
        <dbReference type="Proteomes" id="UP000281553"/>
    </source>
</evidence>
<sequence>MNLVDLPAYVINMPLITAIRQDNLPYVIAALEKYPCLACSLLYTVDEKQVLGLFKGLIQPPTALLLTPFGYAFLFSSKEVLKHLLLNTNTSQQTCFVADCLDSEQRWRKRHRILEIPPMALRVPQAETYRPLMLNKFNFDNRQQINCRVFTGTGFKTSQVVAESVWEMVWSVWPPAKDANVLVEFTAVLLNAGCNAKLLVKRLNFEKLFNSCKPAATNPANFVSFLYLLIFHGADLQDNTVLANFLNAIVYLTTLDTQETHILKGLFIAVYNLSNDFSEYPIIVGIIKRALKIDKLSRSVHRSLKFMCIRKIRRQIGGAGFFRTISKMNMDKECKYALLTGIPTVNHEAAVQQLVEGLQAV</sequence>
<organism evidence="1 2">
    <name type="scientific">Dibothriocephalus latus</name>
    <name type="common">Fish tapeworm</name>
    <name type="synonym">Diphyllobothrium latum</name>
    <dbReference type="NCBI Taxonomy" id="60516"/>
    <lineage>
        <taxon>Eukaryota</taxon>
        <taxon>Metazoa</taxon>
        <taxon>Spiralia</taxon>
        <taxon>Lophotrochozoa</taxon>
        <taxon>Platyhelminthes</taxon>
        <taxon>Cestoda</taxon>
        <taxon>Eucestoda</taxon>
        <taxon>Diphyllobothriidea</taxon>
        <taxon>Diphyllobothriidae</taxon>
        <taxon>Dibothriocephalus</taxon>
    </lineage>
</organism>
<dbReference type="EMBL" id="UYRU01046140">
    <property type="protein sequence ID" value="VDN08969.1"/>
    <property type="molecule type" value="Genomic_DNA"/>
</dbReference>
<dbReference type="OrthoDB" id="6243216at2759"/>
<reference evidence="1 2" key="1">
    <citation type="submission" date="2018-11" db="EMBL/GenBank/DDBJ databases">
        <authorList>
            <consortium name="Pathogen Informatics"/>
        </authorList>
    </citation>
    <scope>NUCLEOTIDE SEQUENCE [LARGE SCALE GENOMIC DNA]</scope>
</reference>
<keyword evidence="2" id="KW-1185">Reference proteome</keyword>
<accession>A0A3P7NHP9</accession>
<name>A0A3P7NHP9_DIBLA</name>
<proteinExistence type="predicted"/>
<dbReference type="Proteomes" id="UP000281553">
    <property type="component" value="Unassembled WGS sequence"/>
</dbReference>